<proteinExistence type="predicted"/>
<evidence type="ECO:0000313" key="1">
    <source>
        <dbReference type="EMBL" id="PAB57332.1"/>
    </source>
</evidence>
<comment type="caution">
    <text evidence="1">The sequence shown here is derived from an EMBL/GenBank/DDBJ whole genome shotgun (WGS) entry which is preliminary data.</text>
</comment>
<dbReference type="RefSeq" id="WP_095182414.1">
    <property type="nucleotide sequence ID" value="NZ_NIBC01000015.1"/>
</dbReference>
<sequence length="81" mass="9817">MYKDACQKFYKALRNGNVKRMSLDEYAQRRHSLHIRKPRLNPELTHDERLALISQARNFSKLGLTYERNKFGKLTRVYYLR</sequence>
<organism evidence="1 2">
    <name type="scientific">Lactobacillus johnsonii</name>
    <dbReference type="NCBI Taxonomy" id="33959"/>
    <lineage>
        <taxon>Bacteria</taxon>
        <taxon>Bacillati</taxon>
        <taxon>Bacillota</taxon>
        <taxon>Bacilli</taxon>
        <taxon>Lactobacillales</taxon>
        <taxon>Lactobacillaceae</taxon>
        <taxon>Lactobacillus</taxon>
    </lineage>
</organism>
<name>A0A267MD73_LACJH</name>
<dbReference type="Proteomes" id="UP000216008">
    <property type="component" value="Unassembled WGS sequence"/>
</dbReference>
<protein>
    <submittedName>
        <fullName evidence="1">Uncharacterized protein</fullName>
    </submittedName>
</protein>
<accession>A0A267MD73</accession>
<reference evidence="1 2" key="1">
    <citation type="submission" date="2017-05" db="EMBL/GenBank/DDBJ databases">
        <title>Lactobacillus johnsonii from commercial turkeys.</title>
        <authorList>
            <person name="Johnson T.J."/>
            <person name="Youmans B."/>
        </authorList>
    </citation>
    <scope>NUCLEOTIDE SEQUENCE [LARGE SCALE GENOMIC DNA]</scope>
    <source>
        <strain evidence="1 2">UMNLJ114</strain>
    </source>
</reference>
<gene>
    <name evidence="1" type="ORF">A3Q24_00365</name>
</gene>
<dbReference type="EMBL" id="NIBD01000002">
    <property type="protein sequence ID" value="PAB57332.1"/>
    <property type="molecule type" value="Genomic_DNA"/>
</dbReference>
<dbReference type="AlphaFoldDB" id="A0A267MD73"/>
<evidence type="ECO:0000313" key="2">
    <source>
        <dbReference type="Proteomes" id="UP000216008"/>
    </source>
</evidence>